<dbReference type="InterPro" id="IPR054722">
    <property type="entry name" value="PolX-like_BBD"/>
</dbReference>
<keyword evidence="5" id="KW-1185">Reference proteome</keyword>
<evidence type="ECO:0000259" key="2">
    <source>
        <dbReference type="Pfam" id="PF22936"/>
    </source>
</evidence>
<dbReference type="Pfam" id="PF25597">
    <property type="entry name" value="SH3_retrovirus"/>
    <property type="match status" value="1"/>
</dbReference>
<feature type="domain" description="Retroviral polymerase SH3-like" evidence="3">
    <location>
        <begin position="121"/>
        <end position="177"/>
    </location>
</feature>
<dbReference type="EMBL" id="JASPKY010000199">
    <property type="protein sequence ID" value="KAK9721414.1"/>
    <property type="molecule type" value="Genomic_DNA"/>
</dbReference>
<proteinExistence type="predicted"/>
<feature type="region of interest" description="Disordered" evidence="1">
    <location>
        <begin position="262"/>
        <end position="291"/>
    </location>
</feature>
<evidence type="ECO:0000313" key="5">
    <source>
        <dbReference type="Proteomes" id="UP001458880"/>
    </source>
</evidence>
<evidence type="ECO:0000256" key="1">
    <source>
        <dbReference type="SAM" id="MobiDB-lite"/>
    </source>
</evidence>
<evidence type="ECO:0000313" key="4">
    <source>
        <dbReference type="EMBL" id="KAK9721414.1"/>
    </source>
</evidence>
<accession>A0AAW1KN46</accession>
<comment type="caution">
    <text evidence="4">The sequence shown here is derived from an EMBL/GenBank/DDBJ whole genome shotgun (WGS) entry which is preliminary data.</text>
</comment>
<sequence>MNVAWGRGYSRHSYKNESEKRIAGTSTREDEGGSNSFNTRVMSSTVNLPMEDQPPAKENMKWLLDSGCSDHIVNTDKYFYEYVNLQNEVNIKVGDGFALKSHKIGNIVMLFNVFDEYLYGCTAYVKIPDECRYSKLNPKAEKRILIGYTDTGYKILVNDKVTISRHVQFIEKQEERYIRIEDDELSSVCTEDENVQNRVTNENFDEDEIEFQDTTKTKNEMDHTDIKEVTSSQRPKQEIKLPKKFDEHVVYVNFSNASVPENYEEAGNSEDSSKWTAAMNEELESLKQNKT</sequence>
<name>A0AAW1KN46_POPJA</name>
<protein>
    <recommendedName>
        <fullName evidence="6">Retrovirus-related Pol polyprotein from transposon TNT 1-94</fullName>
    </recommendedName>
</protein>
<dbReference type="Proteomes" id="UP001458880">
    <property type="component" value="Unassembled WGS sequence"/>
</dbReference>
<organism evidence="4 5">
    <name type="scientific">Popillia japonica</name>
    <name type="common">Japanese beetle</name>
    <dbReference type="NCBI Taxonomy" id="7064"/>
    <lineage>
        <taxon>Eukaryota</taxon>
        <taxon>Metazoa</taxon>
        <taxon>Ecdysozoa</taxon>
        <taxon>Arthropoda</taxon>
        <taxon>Hexapoda</taxon>
        <taxon>Insecta</taxon>
        <taxon>Pterygota</taxon>
        <taxon>Neoptera</taxon>
        <taxon>Endopterygota</taxon>
        <taxon>Coleoptera</taxon>
        <taxon>Polyphaga</taxon>
        <taxon>Scarabaeiformia</taxon>
        <taxon>Scarabaeidae</taxon>
        <taxon>Rutelinae</taxon>
        <taxon>Popillia</taxon>
    </lineage>
</organism>
<dbReference type="AlphaFoldDB" id="A0AAW1KN46"/>
<evidence type="ECO:0000259" key="3">
    <source>
        <dbReference type="Pfam" id="PF25597"/>
    </source>
</evidence>
<dbReference type="Pfam" id="PF22936">
    <property type="entry name" value="Pol_BBD"/>
    <property type="match status" value="1"/>
</dbReference>
<dbReference type="InterPro" id="IPR057670">
    <property type="entry name" value="SH3_retrovirus"/>
</dbReference>
<feature type="compositionally biased region" description="Basic and acidic residues" evidence="1">
    <location>
        <begin position="16"/>
        <end position="31"/>
    </location>
</feature>
<gene>
    <name evidence="4" type="ORF">QE152_g21553</name>
</gene>
<evidence type="ECO:0008006" key="6">
    <source>
        <dbReference type="Google" id="ProtNLM"/>
    </source>
</evidence>
<feature type="region of interest" description="Disordered" evidence="1">
    <location>
        <begin position="16"/>
        <end position="38"/>
    </location>
</feature>
<feature type="domain" description="Retrovirus-related Pol polyprotein from transposon TNT 1-94-like beta-barrel" evidence="2">
    <location>
        <begin position="62"/>
        <end position="110"/>
    </location>
</feature>
<reference evidence="4 5" key="1">
    <citation type="journal article" date="2024" name="BMC Genomics">
        <title>De novo assembly and annotation of Popillia japonica's genome with initial clues to its potential as an invasive pest.</title>
        <authorList>
            <person name="Cucini C."/>
            <person name="Boschi S."/>
            <person name="Funari R."/>
            <person name="Cardaioli E."/>
            <person name="Iannotti N."/>
            <person name="Marturano G."/>
            <person name="Paoli F."/>
            <person name="Bruttini M."/>
            <person name="Carapelli A."/>
            <person name="Frati F."/>
            <person name="Nardi F."/>
        </authorList>
    </citation>
    <scope>NUCLEOTIDE SEQUENCE [LARGE SCALE GENOMIC DNA]</scope>
    <source>
        <strain evidence="4">DMR45628</strain>
    </source>
</reference>